<dbReference type="PANTHER" id="PTHR43447">
    <property type="entry name" value="ALPHA-AMYLASE"/>
    <property type="match status" value="1"/>
</dbReference>
<keyword evidence="4" id="KW-0378">Hydrolase</keyword>
<reference evidence="8 9" key="1">
    <citation type="submission" date="2023-08" db="EMBL/GenBank/DDBJ databases">
        <title>Black Yeasts Isolated from many extreme environments.</title>
        <authorList>
            <person name="Coleine C."/>
            <person name="Stajich J.E."/>
            <person name="Selbmann L."/>
        </authorList>
    </citation>
    <scope>NUCLEOTIDE SEQUENCE [LARGE SCALE GENOMIC DNA]</scope>
    <source>
        <strain evidence="8 9">CCFEE 5885</strain>
    </source>
</reference>
<name>A0ABR0KFT0_9EURO</name>
<organism evidence="8 9">
    <name type="scientific">Lithohypha guttulata</name>
    <dbReference type="NCBI Taxonomy" id="1690604"/>
    <lineage>
        <taxon>Eukaryota</taxon>
        <taxon>Fungi</taxon>
        <taxon>Dikarya</taxon>
        <taxon>Ascomycota</taxon>
        <taxon>Pezizomycotina</taxon>
        <taxon>Eurotiomycetes</taxon>
        <taxon>Chaetothyriomycetidae</taxon>
        <taxon>Chaetothyriales</taxon>
        <taxon>Trichomeriaceae</taxon>
        <taxon>Lithohypha</taxon>
    </lineage>
</organism>
<comment type="similarity">
    <text evidence="2">Belongs to the glycosyl hydrolase 13 family.</text>
</comment>
<keyword evidence="3" id="KW-0479">Metal-binding</keyword>
<keyword evidence="9" id="KW-1185">Reference proteome</keyword>
<dbReference type="Pfam" id="PF09154">
    <property type="entry name" value="Alpha-amy_C_pro"/>
    <property type="match status" value="1"/>
</dbReference>
<dbReference type="Pfam" id="PF00128">
    <property type="entry name" value="Alpha-amylase"/>
    <property type="match status" value="1"/>
</dbReference>
<feature type="domain" description="Glycosyl hydrolase family 13 catalytic" evidence="7">
    <location>
        <begin position="21"/>
        <end position="436"/>
    </location>
</feature>
<evidence type="ECO:0000259" key="7">
    <source>
        <dbReference type="SMART" id="SM00642"/>
    </source>
</evidence>
<gene>
    <name evidence="8" type="ORF">LTR24_003057</name>
</gene>
<accession>A0ABR0KFT0</accession>
<evidence type="ECO:0000256" key="1">
    <source>
        <dbReference type="ARBA" id="ARBA00001913"/>
    </source>
</evidence>
<dbReference type="PIRSF" id="PIRSF001021">
    <property type="entry name" value="Alph-amls_thrmst"/>
    <property type="match status" value="1"/>
</dbReference>
<dbReference type="InterPro" id="IPR006047">
    <property type="entry name" value="GH13_cat_dom"/>
</dbReference>
<dbReference type="EMBL" id="JAVRRG010000028">
    <property type="protein sequence ID" value="KAK5095346.1"/>
    <property type="molecule type" value="Genomic_DNA"/>
</dbReference>
<evidence type="ECO:0000256" key="3">
    <source>
        <dbReference type="ARBA" id="ARBA00022723"/>
    </source>
</evidence>
<dbReference type="CDD" id="cd11318">
    <property type="entry name" value="AmyAc_bac_fung_AmyA"/>
    <property type="match status" value="1"/>
</dbReference>
<evidence type="ECO:0000256" key="4">
    <source>
        <dbReference type="ARBA" id="ARBA00022801"/>
    </source>
</evidence>
<protein>
    <recommendedName>
        <fullName evidence="7">Glycosyl hydrolase family 13 catalytic domain-containing protein</fullName>
    </recommendedName>
</protein>
<keyword evidence="6" id="KW-0326">Glycosidase</keyword>
<proteinExistence type="inferred from homology"/>
<evidence type="ECO:0000256" key="5">
    <source>
        <dbReference type="ARBA" id="ARBA00023277"/>
    </source>
</evidence>
<evidence type="ECO:0000256" key="2">
    <source>
        <dbReference type="ARBA" id="ARBA00008061"/>
    </source>
</evidence>
<dbReference type="InterPro" id="IPR013776">
    <property type="entry name" value="A-amylase_thermo"/>
</dbReference>
<dbReference type="InterPro" id="IPR013780">
    <property type="entry name" value="Glyco_hydro_b"/>
</dbReference>
<dbReference type="InterPro" id="IPR015237">
    <property type="entry name" value="Alpha-amylase_C_pro"/>
</dbReference>
<dbReference type="NCBIfam" id="NF006969">
    <property type="entry name" value="PRK09441.1-2"/>
    <property type="match status" value="1"/>
</dbReference>
<dbReference type="Gene3D" id="3.20.20.80">
    <property type="entry name" value="Glycosidases"/>
    <property type="match status" value="1"/>
</dbReference>
<evidence type="ECO:0000313" key="8">
    <source>
        <dbReference type="EMBL" id="KAK5095346.1"/>
    </source>
</evidence>
<sequence length="578" mass="65734">MTYRPPVVNITNDDPKPCENKTIFQGFEWYLPVNIPQLIRDARNDVLKNKLMTHWTNLTLLLPELKALGITSIWIPPACKAGNPMDNGYAIYDLYDLGEFDAKGSVATKWGTKQELQALCREAQRLGMAVIFDAIFNHRAAADGTEEVKAVRVDSRHRTKELDKSSLTIEAWTKFNYDARDGKYSQLKYNKDHFSGIDWDNKTRQKSIYKIVGVRPDGSKRGWAQDVGKSENGNYDYLMCANVDYGNANVREDVKNWGRWFSHELPGVRGTRLDAIKHYSAGFQKEFIDYVKRAADADGSNYFFVGEYWSRNSLALSKHMDKTFGGQLHMFDVGLMYNFHEISNGRVRDLRRVFSGSLVELQPKRAVTFVTNHDTQETQSLAAPVEPWFIPHAYALILLRRSGHPCVFWGDVFGTSGPHPRPPACGGRLMRLVKARQLFAYGVQKDHFSTSMSITRDLFVGKDTSCIAWQRQWQHSTHGPISLVVLVSISWSWKKKKVMVPKECAGQVFTDLMGFSWSGVQIDKDGFGEFVVGPRNITVWTWRDAPGRSEVDTMVYPGEPPWQPPLLSRLELGDTPTL</sequence>
<keyword evidence="5" id="KW-0119">Carbohydrate metabolism</keyword>
<dbReference type="SUPFAM" id="SSF51011">
    <property type="entry name" value="Glycosyl hydrolase domain"/>
    <property type="match status" value="1"/>
</dbReference>
<evidence type="ECO:0000313" key="9">
    <source>
        <dbReference type="Proteomes" id="UP001345013"/>
    </source>
</evidence>
<dbReference type="Gene3D" id="2.40.30.140">
    <property type="match status" value="1"/>
</dbReference>
<dbReference type="Proteomes" id="UP001345013">
    <property type="component" value="Unassembled WGS sequence"/>
</dbReference>
<dbReference type="Gene3D" id="2.60.40.1180">
    <property type="entry name" value="Golgi alpha-mannosidase II"/>
    <property type="match status" value="1"/>
</dbReference>
<dbReference type="InterPro" id="IPR017853">
    <property type="entry name" value="GH"/>
</dbReference>
<dbReference type="SUPFAM" id="SSF51445">
    <property type="entry name" value="(Trans)glycosidases"/>
    <property type="match status" value="1"/>
</dbReference>
<comment type="cofactor">
    <cofactor evidence="1">
        <name>Ca(2+)</name>
        <dbReference type="ChEBI" id="CHEBI:29108"/>
    </cofactor>
</comment>
<dbReference type="SMART" id="SM00642">
    <property type="entry name" value="Aamy"/>
    <property type="match status" value="1"/>
</dbReference>
<comment type="caution">
    <text evidence="8">The sequence shown here is derived from an EMBL/GenBank/DDBJ whole genome shotgun (WGS) entry which is preliminary data.</text>
</comment>
<evidence type="ECO:0000256" key="6">
    <source>
        <dbReference type="ARBA" id="ARBA00023295"/>
    </source>
</evidence>